<proteinExistence type="predicted"/>
<accession>A0A6H0XPT5</accession>
<name>A0A6H0XPT5_9PEZI</name>
<dbReference type="OrthoDB" id="3262926at2759"/>
<protein>
    <submittedName>
        <fullName evidence="1">Uncharacterized protein</fullName>
    </submittedName>
</protein>
<reference evidence="1 2" key="1">
    <citation type="journal article" date="2016" name="Sci. Rep.">
        <title>Peltaster fructicola genome reveals evolution from an invasive phytopathogen to an ectophytic parasite.</title>
        <authorList>
            <person name="Xu C."/>
            <person name="Chen H."/>
            <person name="Gleason M.L."/>
            <person name="Xu J.R."/>
            <person name="Liu H."/>
            <person name="Zhang R."/>
            <person name="Sun G."/>
        </authorList>
    </citation>
    <scope>NUCLEOTIDE SEQUENCE [LARGE SCALE GENOMIC DNA]</scope>
    <source>
        <strain evidence="1 2">LNHT1506</strain>
    </source>
</reference>
<gene>
    <name evidence="1" type="ORF">AMS68_002165</name>
</gene>
<dbReference type="AlphaFoldDB" id="A0A6H0XPT5"/>
<dbReference type="Proteomes" id="UP000503462">
    <property type="component" value="Chromosome 2"/>
</dbReference>
<evidence type="ECO:0000313" key="2">
    <source>
        <dbReference type="Proteomes" id="UP000503462"/>
    </source>
</evidence>
<keyword evidence="2" id="KW-1185">Reference proteome</keyword>
<evidence type="ECO:0000313" key="1">
    <source>
        <dbReference type="EMBL" id="QIW96647.1"/>
    </source>
</evidence>
<sequence>MDDYELQQALEAMAGAATVDEAVSEDIEATAQRWQRIFGLSRDEAIDRITQHRNDLSRNTVSDEHWSTVRTEKEVAGFDREAYEYELNLERHKANLASAIPVQDATSNIEYLVELKGPLSSIDVLCKAAGLDDEPKIVTGRSAETWEAVRLCCIDAKAKATLLRWATTDGRGYEPTILVNPNSMQ</sequence>
<organism evidence="1 2">
    <name type="scientific">Peltaster fructicola</name>
    <dbReference type="NCBI Taxonomy" id="286661"/>
    <lineage>
        <taxon>Eukaryota</taxon>
        <taxon>Fungi</taxon>
        <taxon>Dikarya</taxon>
        <taxon>Ascomycota</taxon>
        <taxon>Pezizomycotina</taxon>
        <taxon>Dothideomycetes</taxon>
        <taxon>Dothideomycetes incertae sedis</taxon>
        <taxon>Peltaster</taxon>
    </lineage>
</organism>
<dbReference type="EMBL" id="CP051140">
    <property type="protein sequence ID" value="QIW96647.1"/>
    <property type="molecule type" value="Genomic_DNA"/>
</dbReference>